<dbReference type="PROSITE" id="PS51257">
    <property type="entry name" value="PROKAR_LIPOPROTEIN"/>
    <property type="match status" value="1"/>
</dbReference>
<dbReference type="CDD" id="cd00161">
    <property type="entry name" value="beta-trefoil_Ricin-like"/>
    <property type="match status" value="1"/>
</dbReference>
<dbReference type="Proteomes" id="UP000036923">
    <property type="component" value="Unassembled WGS sequence"/>
</dbReference>
<evidence type="ECO:0000313" key="3">
    <source>
        <dbReference type="EMBL" id="KNY26140.1"/>
    </source>
</evidence>
<reference evidence="4" key="1">
    <citation type="submission" date="2015-07" db="EMBL/GenBank/DDBJ databases">
        <title>Near-Complete Genome Sequence of the Cellulolytic Bacterium Bacteroides (Pseudobacteroides) cellulosolvens ATCC 35603.</title>
        <authorList>
            <person name="Dassa B."/>
            <person name="Utturkar S.M."/>
            <person name="Klingeman D.M."/>
            <person name="Hurt R.A."/>
            <person name="Keller M."/>
            <person name="Xu J."/>
            <person name="Reddy Y.H.K."/>
            <person name="Borovok I."/>
            <person name="Grinberg I.R."/>
            <person name="Lamed R."/>
            <person name="Zhivin O."/>
            <person name="Bayer E.A."/>
            <person name="Brown S.D."/>
        </authorList>
    </citation>
    <scope>NUCLEOTIDE SEQUENCE [LARGE SCALE GENOMIC DNA]</scope>
    <source>
        <strain evidence="4">DSM 2933</strain>
    </source>
</reference>
<dbReference type="SUPFAM" id="SSF53300">
    <property type="entry name" value="vWA-like"/>
    <property type="match status" value="1"/>
</dbReference>
<sequence>MGEKKYLTLKILIFLLIMTFVMGQACVIGFGDEPGKTLSDFLKITKKITKEDGTASNNYYLGEMINVEYTIKSDEVTLDIPKEIAFVIDLTSSMTGKTSGNSGETRLAALKRVFSDILKKWNIPNTKMCLIGFGPFAETITDLTDATPDKIKNEFISKVDKWNEKIEDEKNKNGNSDATLRSGTNLGDGLRAAYYKLLNSGNNKAKKYIITLTDGAPTMRTVDDINSPYFGKDAVTATSTNPKYYPDKADAYNVKPYKDYACEVMKYMYSNSQSMSFTNFLIGFGIEKTQAETMNEVAKAGRASTVGDVNGDGSDDYFYRPSNGTELEQVFKDIQKSLIDPFDFSQAQLVQKFPEESLELDTNSLNAIPGEFLDLKNNQDIKVEESNKLLVPLKLTLKLKDGTFNKYTLDPGEVKFTIRFRVIKTGQIDVDRISGTFLFHNPVTLEKYTALTSDQIKTINVKQTVNSIIMPPLIVFGNQKEAANVNAVVNPANGLDTPDRHLKNWSIDNNDSINIFGIEDGTPDDVSAKVILKNEAHGIGEVTTESSGYGYGAKNRVKGSGSVISIMPQIQNIEMKVGKTQEVSISSLLPDTLSAENKNKFNKDVSKIMNNYHYNHKYFSEVADVDSLDGNTYKIYPAGEDNYYIGFDKIAAANSSKDTTDVSLGDGSNSSFSDGVLIIKPEKAEDDKVYYRIFTDGDLSVNLTTDQNGKNILWCKGKYRGANKDMQLWKIDLMEDGNYKITSKISSMCIQKSGSKITFKNYYGDQTQRWKVENIENQNNSAMTEEKNIQSILKNIEFEADVSGLPIATADSAASVKIAFGSDHTKLLITGKKPTVLNSKKLDDGKVIITANVIYKNIGIPGIEGHASKGTVTFEAVINDFIDVN</sequence>
<comment type="caution">
    <text evidence="3">The sequence shown here is derived from an EMBL/GenBank/DDBJ whole genome shotgun (WGS) entry which is preliminary data.</text>
</comment>
<dbReference type="OrthoDB" id="1656124at2"/>
<dbReference type="SUPFAM" id="SSF50370">
    <property type="entry name" value="Ricin B-like lectins"/>
    <property type="match status" value="1"/>
</dbReference>
<dbReference type="SMART" id="SM00327">
    <property type="entry name" value="VWA"/>
    <property type="match status" value="1"/>
</dbReference>
<keyword evidence="1" id="KW-0472">Membrane</keyword>
<name>A0A0L6JK50_9FIRM</name>
<dbReference type="Gene3D" id="2.80.10.50">
    <property type="match status" value="1"/>
</dbReference>
<keyword evidence="1" id="KW-0812">Transmembrane</keyword>
<evidence type="ECO:0000259" key="2">
    <source>
        <dbReference type="PROSITE" id="PS50234"/>
    </source>
</evidence>
<dbReference type="InterPro" id="IPR002035">
    <property type="entry name" value="VWF_A"/>
</dbReference>
<dbReference type="STRING" id="398512.Bccel_1402"/>
<dbReference type="RefSeq" id="WP_036943811.1">
    <property type="nucleotide sequence ID" value="NZ_JQKC01000023.1"/>
</dbReference>
<protein>
    <submittedName>
        <fullName evidence="3">von Willebrand factor type A</fullName>
    </submittedName>
</protein>
<dbReference type="Pfam" id="PF13519">
    <property type="entry name" value="VWA_2"/>
    <property type="match status" value="1"/>
</dbReference>
<organism evidence="3 4">
    <name type="scientific">Pseudobacteroides cellulosolvens ATCC 35603 = DSM 2933</name>
    <dbReference type="NCBI Taxonomy" id="398512"/>
    <lineage>
        <taxon>Bacteria</taxon>
        <taxon>Bacillati</taxon>
        <taxon>Bacillota</taxon>
        <taxon>Clostridia</taxon>
        <taxon>Eubacteriales</taxon>
        <taxon>Oscillospiraceae</taxon>
        <taxon>Pseudobacteroides</taxon>
    </lineage>
</organism>
<dbReference type="InterPro" id="IPR035992">
    <property type="entry name" value="Ricin_B-like_lectins"/>
</dbReference>
<proteinExistence type="predicted"/>
<accession>A0A0L6JK50</accession>
<feature type="domain" description="VWFA" evidence="2">
    <location>
        <begin position="83"/>
        <end position="334"/>
    </location>
</feature>
<dbReference type="Gene3D" id="3.40.50.410">
    <property type="entry name" value="von Willebrand factor, type A domain"/>
    <property type="match status" value="1"/>
</dbReference>
<dbReference type="AlphaFoldDB" id="A0A0L6JK50"/>
<dbReference type="CDD" id="cd00198">
    <property type="entry name" value="vWFA"/>
    <property type="match status" value="1"/>
</dbReference>
<dbReference type="PROSITE" id="PS50231">
    <property type="entry name" value="RICIN_B_LECTIN"/>
    <property type="match status" value="1"/>
</dbReference>
<dbReference type="InterPro" id="IPR036465">
    <property type="entry name" value="vWFA_dom_sf"/>
</dbReference>
<evidence type="ECO:0000256" key="1">
    <source>
        <dbReference type="SAM" id="Phobius"/>
    </source>
</evidence>
<evidence type="ECO:0000313" key="4">
    <source>
        <dbReference type="Proteomes" id="UP000036923"/>
    </source>
</evidence>
<dbReference type="PROSITE" id="PS50234">
    <property type="entry name" value="VWFA"/>
    <property type="match status" value="1"/>
</dbReference>
<feature type="transmembrane region" description="Helical" evidence="1">
    <location>
        <begin position="12"/>
        <end position="31"/>
    </location>
</feature>
<keyword evidence="4" id="KW-1185">Reference proteome</keyword>
<keyword evidence="1" id="KW-1133">Transmembrane helix</keyword>
<dbReference type="EMBL" id="LGTC01000001">
    <property type="protein sequence ID" value="KNY26140.1"/>
    <property type="molecule type" value="Genomic_DNA"/>
</dbReference>
<gene>
    <name evidence="3" type="ORF">Bccel_1402</name>
</gene>